<comment type="caution">
    <text evidence="6">The sequence shown here is derived from an EMBL/GenBank/DDBJ whole genome shotgun (WGS) entry which is preliminary data.</text>
</comment>
<evidence type="ECO:0000256" key="2">
    <source>
        <dbReference type="ARBA" id="ARBA00023125"/>
    </source>
</evidence>
<organism evidence="6 7">
    <name type="scientific">Sphingobium rhizovicinum</name>
    <dbReference type="NCBI Taxonomy" id="432308"/>
    <lineage>
        <taxon>Bacteria</taxon>
        <taxon>Pseudomonadati</taxon>
        <taxon>Pseudomonadota</taxon>
        <taxon>Alphaproteobacteria</taxon>
        <taxon>Sphingomonadales</taxon>
        <taxon>Sphingomonadaceae</taxon>
        <taxon>Sphingobium</taxon>
    </lineage>
</organism>
<protein>
    <submittedName>
        <fullName evidence="6">TetR/AcrR family transcriptional regulator</fullName>
    </submittedName>
</protein>
<dbReference type="RefSeq" id="WP_380794140.1">
    <property type="nucleotide sequence ID" value="NZ_JBHRVU010000004.1"/>
</dbReference>
<evidence type="ECO:0000313" key="6">
    <source>
        <dbReference type="EMBL" id="MFC3440854.1"/>
    </source>
</evidence>
<keyword evidence="7" id="KW-1185">Reference proteome</keyword>
<accession>A0ABV7NBJ1</accession>
<dbReference type="Proteomes" id="UP001595681">
    <property type="component" value="Unassembled WGS sequence"/>
</dbReference>
<keyword evidence="2 4" id="KW-0238">DNA-binding</keyword>
<proteinExistence type="predicted"/>
<dbReference type="PRINTS" id="PR00455">
    <property type="entry name" value="HTHTETR"/>
</dbReference>
<dbReference type="PANTHER" id="PTHR47506:SF1">
    <property type="entry name" value="HTH-TYPE TRANSCRIPTIONAL REGULATOR YJDC"/>
    <property type="match status" value="1"/>
</dbReference>
<dbReference type="Pfam" id="PF00440">
    <property type="entry name" value="TetR_N"/>
    <property type="match status" value="1"/>
</dbReference>
<evidence type="ECO:0000256" key="1">
    <source>
        <dbReference type="ARBA" id="ARBA00023015"/>
    </source>
</evidence>
<evidence type="ECO:0000256" key="3">
    <source>
        <dbReference type="ARBA" id="ARBA00023163"/>
    </source>
</evidence>
<evidence type="ECO:0000313" key="7">
    <source>
        <dbReference type="Proteomes" id="UP001595681"/>
    </source>
</evidence>
<dbReference type="Gene3D" id="1.10.10.60">
    <property type="entry name" value="Homeodomain-like"/>
    <property type="match status" value="1"/>
</dbReference>
<dbReference type="EMBL" id="JBHRVU010000004">
    <property type="protein sequence ID" value="MFC3440854.1"/>
    <property type="molecule type" value="Genomic_DNA"/>
</dbReference>
<feature type="DNA-binding region" description="H-T-H motif" evidence="4">
    <location>
        <begin position="38"/>
        <end position="57"/>
    </location>
</feature>
<dbReference type="InterPro" id="IPR036271">
    <property type="entry name" value="Tet_transcr_reg_TetR-rel_C_sf"/>
</dbReference>
<dbReference type="InterPro" id="IPR009057">
    <property type="entry name" value="Homeodomain-like_sf"/>
</dbReference>
<dbReference type="SUPFAM" id="SSF48498">
    <property type="entry name" value="Tetracyclin repressor-like, C-terminal domain"/>
    <property type="match status" value="1"/>
</dbReference>
<name>A0ABV7NBJ1_9SPHN</name>
<feature type="domain" description="HTH tetR-type" evidence="5">
    <location>
        <begin position="15"/>
        <end position="75"/>
    </location>
</feature>
<dbReference type="PANTHER" id="PTHR47506">
    <property type="entry name" value="TRANSCRIPTIONAL REGULATORY PROTEIN"/>
    <property type="match status" value="1"/>
</dbReference>
<gene>
    <name evidence="6" type="ORF">ACFOKF_06510</name>
</gene>
<evidence type="ECO:0000259" key="5">
    <source>
        <dbReference type="PROSITE" id="PS50977"/>
    </source>
</evidence>
<keyword evidence="1" id="KW-0805">Transcription regulation</keyword>
<dbReference type="InterPro" id="IPR001647">
    <property type="entry name" value="HTH_TetR"/>
</dbReference>
<evidence type="ECO:0000256" key="4">
    <source>
        <dbReference type="PROSITE-ProRule" id="PRU00335"/>
    </source>
</evidence>
<dbReference type="SUPFAM" id="SSF46689">
    <property type="entry name" value="Homeodomain-like"/>
    <property type="match status" value="1"/>
</dbReference>
<keyword evidence="3" id="KW-0804">Transcription</keyword>
<dbReference type="Gene3D" id="1.10.357.10">
    <property type="entry name" value="Tetracycline Repressor, domain 2"/>
    <property type="match status" value="1"/>
</dbReference>
<dbReference type="PROSITE" id="PS50977">
    <property type="entry name" value="HTH_TETR_2"/>
    <property type="match status" value="1"/>
</dbReference>
<reference evidence="7" key="1">
    <citation type="journal article" date="2019" name="Int. J. Syst. Evol. Microbiol.">
        <title>The Global Catalogue of Microorganisms (GCM) 10K type strain sequencing project: providing services to taxonomists for standard genome sequencing and annotation.</title>
        <authorList>
            <consortium name="The Broad Institute Genomics Platform"/>
            <consortium name="The Broad Institute Genome Sequencing Center for Infectious Disease"/>
            <person name="Wu L."/>
            <person name="Ma J."/>
        </authorList>
    </citation>
    <scope>NUCLEOTIDE SEQUENCE [LARGE SCALE GENOMIC DNA]</scope>
    <source>
        <strain evidence="7">CCM 7491</strain>
    </source>
</reference>
<sequence>MTVKEKSKPRGRPRAFDREAALDRAQALFHAQGYEGVGVAALAEAMGVNPPSLYAAFGSKAQLFEEVLDRYARAALPVDALLHDGAPPAAALAALLREAAYIYTEDPHAPGCLVLEGARGADPDAALRARVWREASAARVRAFVATTHPASADVVADYIVSIMSGLSADARAGHVRARLVAVAEMAALAIEAMLGRVE</sequence>